<dbReference type="EMBL" id="BONG01000036">
    <property type="protein sequence ID" value="GIF91764.1"/>
    <property type="molecule type" value="Genomic_DNA"/>
</dbReference>
<dbReference type="Proteomes" id="UP000619293">
    <property type="component" value="Unassembled WGS sequence"/>
</dbReference>
<dbReference type="RefSeq" id="WP_191838012.1">
    <property type="nucleotide sequence ID" value="NZ_BAAALB010000003.1"/>
</dbReference>
<proteinExistence type="predicted"/>
<keyword evidence="1" id="KW-0472">Membrane</keyword>
<reference evidence="2 3" key="1">
    <citation type="submission" date="2021-01" db="EMBL/GenBank/DDBJ databases">
        <title>Whole genome shotgun sequence of Catellatospora chokoriensis NBRC 107358.</title>
        <authorList>
            <person name="Komaki H."/>
            <person name="Tamura T."/>
        </authorList>
    </citation>
    <scope>NUCLEOTIDE SEQUENCE [LARGE SCALE GENOMIC DNA]</scope>
    <source>
        <strain evidence="2 3">NBRC 107358</strain>
    </source>
</reference>
<gene>
    <name evidence="2" type="ORF">Cch02nite_52080</name>
</gene>
<keyword evidence="3" id="KW-1185">Reference proteome</keyword>
<accession>A0A8J3KAW0</accession>
<evidence type="ECO:0000313" key="3">
    <source>
        <dbReference type="Proteomes" id="UP000619293"/>
    </source>
</evidence>
<sequence>MRLRHAVTAATLGLAVAGWVLMIWLMDGMDMGPATPLGPFAIFVAGWASMIAAMMLPGTVPAVVRRARAGAGMAALFVAAYLGVWTLVGVAVFALYRPHGPAAAGVLVIAAGGYELTPVKRHFRRRCGESGHSGFGYGLHCVGSSIGLMLVLVAVGLMNIGWMCVITALCLAQKLLPARAAVDVPLALAVVALGLVLLTAPEVVPGLHPPPSPLDGGGHHHSHH</sequence>
<evidence type="ECO:0008006" key="4">
    <source>
        <dbReference type="Google" id="ProtNLM"/>
    </source>
</evidence>
<feature type="transmembrane region" description="Helical" evidence="1">
    <location>
        <begin position="38"/>
        <end position="64"/>
    </location>
</feature>
<feature type="transmembrane region" description="Helical" evidence="1">
    <location>
        <begin position="146"/>
        <end position="172"/>
    </location>
</feature>
<comment type="caution">
    <text evidence="2">The sequence shown here is derived from an EMBL/GenBank/DDBJ whole genome shotgun (WGS) entry which is preliminary data.</text>
</comment>
<feature type="transmembrane region" description="Helical" evidence="1">
    <location>
        <begin position="76"/>
        <end position="96"/>
    </location>
</feature>
<organism evidence="2 3">
    <name type="scientific">Catellatospora chokoriensis</name>
    <dbReference type="NCBI Taxonomy" id="310353"/>
    <lineage>
        <taxon>Bacteria</taxon>
        <taxon>Bacillati</taxon>
        <taxon>Actinomycetota</taxon>
        <taxon>Actinomycetes</taxon>
        <taxon>Micromonosporales</taxon>
        <taxon>Micromonosporaceae</taxon>
        <taxon>Catellatospora</taxon>
    </lineage>
</organism>
<keyword evidence="1" id="KW-1133">Transmembrane helix</keyword>
<keyword evidence="1" id="KW-0812">Transmembrane</keyword>
<protein>
    <recommendedName>
        <fullName evidence="4">DUF2182 domain-containing protein</fullName>
    </recommendedName>
</protein>
<evidence type="ECO:0000256" key="1">
    <source>
        <dbReference type="SAM" id="Phobius"/>
    </source>
</evidence>
<feature type="transmembrane region" description="Helical" evidence="1">
    <location>
        <begin position="184"/>
        <end position="204"/>
    </location>
</feature>
<name>A0A8J3KAW0_9ACTN</name>
<feature type="transmembrane region" description="Helical" evidence="1">
    <location>
        <begin position="7"/>
        <end position="26"/>
    </location>
</feature>
<dbReference type="Pfam" id="PF09948">
    <property type="entry name" value="PpoB2"/>
    <property type="match status" value="1"/>
</dbReference>
<evidence type="ECO:0000313" key="2">
    <source>
        <dbReference type="EMBL" id="GIF91764.1"/>
    </source>
</evidence>
<dbReference type="AlphaFoldDB" id="A0A8J3KAW0"/>
<dbReference type="InterPro" id="IPR018688">
    <property type="entry name" value="PpoB2-like"/>
</dbReference>